<dbReference type="AlphaFoldDB" id="A0AAW0IGF5"/>
<comment type="caution">
    <text evidence="2">The sequence shown here is derived from an EMBL/GenBank/DDBJ whole genome shotgun (WGS) entry which is preliminary data.</text>
</comment>
<protein>
    <submittedName>
        <fullName evidence="2">Uncharacterized protein</fullName>
    </submittedName>
</protein>
<gene>
    <name evidence="2" type="ORF">CFP56_005487</name>
</gene>
<sequence length="156" mass="17339">MTQPQPNVHHETAHFSLPTDSGLQLDVKNGSDSTVGDGFDLAPSSMAYPSVNCDSHFNPYPQLKKMVKILLVGDRHSFKFASNWREKRQQCKGLDNDKNYFCQLGVAMSSPVPANGEEVTNRENISVWSADFNSEDPDLMIDCIDYNSILSSHSGQ</sequence>
<proteinExistence type="predicted"/>
<evidence type="ECO:0000313" key="2">
    <source>
        <dbReference type="EMBL" id="KAK7813314.1"/>
    </source>
</evidence>
<reference evidence="2 3" key="1">
    <citation type="journal article" date="2018" name="Sci. Data">
        <title>The draft genome sequence of cork oak.</title>
        <authorList>
            <person name="Ramos A.M."/>
            <person name="Usie A."/>
            <person name="Barbosa P."/>
            <person name="Barros P.M."/>
            <person name="Capote T."/>
            <person name="Chaves I."/>
            <person name="Simoes F."/>
            <person name="Abreu I."/>
            <person name="Carrasquinho I."/>
            <person name="Faro C."/>
            <person name="Guimaraes J.B."/>
            <person name="Mendonca D."/>
            <person name="Nobrega F."/>
            <person name="Rodrigues L."/>
            <person name="Saibo N.J.M."/>
            <person name="Varela M.C."/>
            <person name="Egas C."/>
            <person name="Matos J."/>
            <person name="Miguel C.M."/>
            <person name="Oliveira M.M."/>
            <person name="Ricardo C.P."/>
            <person name="Goncalves S."/>
        </authorList>
    </citation>
    <scope>NUCLEOTIDE SEQUENCE [LARGE SCALE GENOMIC DNA]</scope>
    <source>
        <strain evidence="3">cv. HL8</strain>
    </source>
</reference>
<feature type="region of interest" description="Disordered" evidence="1">
    <location>
        <begin position="1"/>
        <end position="23"/>
    </location>
</feature>
<organism evidence="2 3">
    <name type="scientific">Quercus suber</name>
    <name type="common">Cork oak</name>
    <dbReference type="NCBI Taxonomy" id="58331"/>
    <lineage>
        <taxon>Eukaryota</taxon>
        <taxon>Viridiplantae</taxon>
        <taxon>Streptophyta</taxon>
        <taxon>Embryophyta</taxon>
        <taxon>Tracheophyta</taxon>
        <taxon>Spermatophyta</taxon>
        <taxon>Magnoliopsida</taxon>
        <taxon>eudicotyledons</taxon>
        <taxon>Gunneridae</taxon>
        <taxon>Pentapetalae</taxon>
        <taxon>rosids</taxon>
        <taxon>fabids</taxon>
        <taxon>Fagales</taxon>
        <taxon>Fagaceae</taxon>
        <taxon>Quercus</taxon>
    </lineage>
</organism>
<dbReference type="EMBL" id="PKMF04001275">
    <property type="protein sequence ID" value="KAK7813314.1"/>
    <property type="molecule type" value="Genomic_DNA"/>
</dbReference>
<accession>A0AAW0IGF5</accession>
<evidence type="ECO:0000313" key="3">
    <source>
        <dbReference type="Proteomes" id="UP000237347"/>
    </source>
</evidence>
<dbReference type="Proteomes" id="UP000237347">
    <property type="component" value="Unassembled WGS sequence"/>
</dbReference>
<keyword evidence="3" id="KW-1185">Reference proteome</keyword>
<evidence type="ECO:0000256" key="1">
    <source>
        <dbReference type="SAM" id="MobiDB-lite"/>
    </source>
</evidence>
<name>A0AAW0IGF5_QUESU</name>